<accession>A0A939K1W0</accession>
<proteinExistence type="predicted"/>
<sequence length="178" mass="20726">MRRMNRQLGVDADKLDVYLQYLNDELSWEQDPKQPRKPAMTQTQREMFLKYSFAWGMLSIGRTDEMVRSALEKQFEIKEGMARVVIDESYHIYGNAREVNKRGKTRAAVVYLETLSNLARAEKDYKTAEACWVEAKKLEGLYREDASGFDPSDFLTKPNVVFVGNINVLKQQQRDDDE</sequence>
<gene>
    <name evidence="1" type="ORF">J2I48_23135</name>
</gene>
<dbReference type="AlphaFoldDB" id="A0A939K1W0"/>
<dbReference type="RefSeq" id="WP_207337888.1">
    <property type="nucleotide sequence ID" value="NZ_JAFMYU010000024.1"/>
</dbReference>
<dbReference type="Proteomes" id="UP000664795">
    <property type="component" value="Unassembled WGS sequence"/>
</dbReference>
<reference evidence="1 2" key="1">
    <citation type="submission" date="2021-03" db="EMBL/GenBank/DDBJ databases">
        <title>Fibrella sp. HMF5036 genome sequencing and assembly.</title>
        <authorList>
            <person name="Kang H."/>
            <person name="Kim H."/>
            <person name="Bae S."/>
            <person name="Joh K."/>
        </authorList>
    </citation>
    <scope>NUCLEOTIDE SEQUENCE [LARGE SCALE GENOMIC DNA]</scope>
    <source>
        <strain evidence="1 2">HMF5036</strain>
    </source>
</reference>
<name>A0A939K1W0_9BACT</name>
<comment type="caution">
    <text evidence="1">The sequence shown here is derived from an EMBL/GenBank/DDBJ whole genome shotgun (WGS) entry which is preliminary data.</text>
</comment>
<protein>
    <submittedName>
        <fullName evidence="1">Uncharacterized protein</fullName>
    </submittedName>
</protein>
<organism evidence="1 2">
    <name type="scientific">Fibrella aquatilis</name>
    <dbReference type="NCBI Taxonomy" id="2817059"/>
    <lineage>
        <taxon>Bacteria</taxon>
        <taxon>Pseudomonadati</taxon>
        <taxon>Bacteroidota</taxon>
        <taxon>Cytophagia</taxon>
        <taxon>Cytophagales</taxon>
        <taxon>Spirosomataceae</taxon>
        <taxon>Fibrella</taxon>
    </lineage>
</organism>
<evidence type="ECO:0000313" key="1">
    <source>
        <dbReference type="EMBL" id="MBO0933923.1"/>
    </source>
</evidence>
<dbReference type="EMBL" id="JAFMYU010000024">
    <property type="protein sequence ID" value="MBO0933923.1"/>
    <property type="molecule type" value="Genomic_DNA"/>
</dbReference>
<evidence type="ECO:0000313" key="2">
    <source>
        <dbReference type="Proteomes" id="UP000664795"/>
    </source>
</evidence>
<keyword evidence="2" id="KW-1185">Reference proteome</keyword>